<dbReference type="PANTHER" id="PTHR43320">
    <property type="entry name" value="SUGAR KINASE"/>
    <property type="match status" value="1"/>
</dbReference>
<evidence type="ECO:0000313" key="5">
    <source>
        <dbReference type="EMBL" id="HIZ54035.1"/>
    </source>
</evidence>
<protein>
    <recommendedName>
        <fullName evidence="4">Carbohydrate kinase PfkB domain-containing protein</fullName>
    </recommendedName>
</protein>
<proteinExistence type="inferred from homology"/>
<name>A0A9D2F7Q4_9ENTE</name>
<dbReference type="GO" id="GO:0016301">
    <property type="term" value="F:kinase activity"/>
    <property type="evidence" value="ECO:0007669"/>
    <property type="project" value="UniProtKB-KW"/>
</dbReference>
<evidence type="ECO:0000256" key="2">
    <source>
        <dbReference type="ARBA" id="ARBA00022679"/>
    </source>
</evidence>
<organism evidence="5 6">
    <name type="scientific">Candidatus Enterococcus avicola</name>
    <dbReference type="NCBI Taxonomy" id="2838561"/>
    <lineage>
        <taxon>Bacteria</taxon>
        <taxon>Bacillati</taxon>
        <taxon>Bacillota</taxon>
        <taxon>Bacilli</taxon>
        <taxon>Lactobacillales</taxon>
        <taxon>Enterococcaceae</taxon>
        <taxon>Enterococcus</taxon>
    </lineage>
</organism>
<dbReference type="Proteomes" id="UP000824063">
    <property type="component" value="Unassembled WGS sequence"/>
</dbReference>
<evidence type="ECO:0000313" key="6">
    <source>
        <dbReference type="Proteomes" id="UP000824063"/>
    </source>
</evidence>
<dbReference type="Pfam" id="PF00294">
    <property type="entry name" value="PfkB"/>
    <property type="match status" value="1"/>
</dbReference>
<accession>A0A9D2F7Q4</accession>
<dbReference type="SUPFAM" id="SSF53613">
    <property type="entry name" value="Ribokinase-like"/>
    <property type="match status" value="1"/>
</dbReference>
<sequence>MTEEMMDQALEGVDMLHICGIALSTSELSKQNALALAKKAYEKEIAICFDFNFRSSLNDEEGMASLVATYNIILPWVTIAFGSLRDLKELLKIAVESEEAIVESFMLKYNISVFAGTYRHQKNHQKQLQGFIYQGSEKIVSEKEIYEVWDRIGTGDVFVAGTLTGLIEKWSLEKTVKFGVYSAVLAHTTVGDSPVLSKAFVLNYMENQVDVIR</sequence>
<dbReference type="AlphaFoldDB" id="A0A9D2F7Q4"/>
<evidence type="ECO:0000256" key="3">
    <source>
        <dbReference type="ARBA" id="ARBA00022777"/>
    </source>
</evidence>
<reference evidence="5" key="1">
    <citation type="journal article" date="2021" name="PeerJ">
        <title>Extensive microbial diversity within the chicken gut microbiome revealed by metagenomics and culture.</title>
        <authorList>
            <person name="Gilroy R."/>
            <person name="Ravi A."/>
            <person name="Getino M."/>
            <person name="Pursley I."/>
            <person name="Horton D.L."/>
            <person name="Alikhan N.F."/>
            <person name="Baker D."/>
            <person name="Gharbi K."/>
            <person name="Hall N."/>
            <person name="Watson M."/>
            <person name="Adriaenssens E.M."/>
            <person name="Foster-Nyarko E."/>
            <person name="Jarju S."/>
            <person name="Secka A."/>
            <person name="Antonio M."/>
            <person name="Oren A."/>
            <person name="Chaudhuri R.R."/>
            <person name="La Ragione R."/>
            <person name="Hildebrand F."/>
            <person name="Pallen M.J."/>
        </authorList>
    </citation>
    <scope>NUCLEOTIDE SEQUENCE</scope>
    <source>
        <strain evidence="5">CHK172-16539</strain>
    </source>
</reference>
<comment type="similarity">
    <text evidence="1">Belongs to the carbohydrate kinase PfkB family.</text>
</comment>
<evidence type="ECO:0000256" key="1">
    <source>
        <dbReference type="ARBA" id="ARBA00010688"/>
    </source>
</evidence>
<comment type="caution">
    <text evidence="5">The sequence shown here is derived from an EMBL/GenBank/DDBJ whole genome shotgun (WGS) entry which is preliminary data.</text>
</comment>
<evidence type="ECO:0000259" key="4">
    <source>
        <dbReference type="Pfam" id="PF00294"/>
    </source>
</evidence>
<dbReference type="Gene3D" id="3.40.1190.20">
    <property type="match status" value="1"/>
</dbReference>
<reference evidence="5" key="2">
    <citation type="submission" date="2021-04" db="EMBL/GenBank/DDBJ databases">
        <authorList>
            <person name="Gilroy R."/>
        </authorList>
    </citation>
    <scope>NUCLEOTIDE SEQUENCE</scope>
    <source>
        <strain evidence="5">CHK172-16539</strain>
    </source>
</reference>
<gene>
    <name evidence="5" type="ORF">IAA20_08845</name>
</gene>
<feature type="domain" description="Carbohydrate kinase PfkB" evidence="4">
    <location>
        <begin position="146"/>
        <end position="194"/>
    </location>
</feature>
<dbReference type="InterPro" id="IPR029056">
    <property type="entry name" value="Ribokinase-like"/>
</dbReference>
<dbReference type="PANTHER" id="PTHR43320:SF2">
    <property type="entry name" value="2-DEHYDRO-3-DEOXYGLUCONOKINASE_2-DEHYDRO-3-DEOXYGALACTONOKINASE"/>
    <property type="match status" value="1"/>
</dbReference>
<dbReference type="InterPro" id="IPR052700">
    <property type="entry name" value="Carb_kinase_PfkB-like"/>
</dbReference>
<dbReference type="EMBL" id="DXBN01000206">
    <property type="protein sequence ID" value="HIZ54035.1"/>
    <property type="molecule type" value="Genomic_DNA"/>
</dbReference>
<keyword evidence="2" id="KW-0808">Transferase</keyword>
<dbReference type="InterPro" id="IPR011611">
    <property type="entry name" value="PfkB_dom"/>
</dbReference>
<keyword evidence="3" id="KW-0418">Kinase</keyword>